<dbReference type="InterPro" id="IPR014710">
    <property type="entry name" value="RmlC-like_jellyroll"/>
</dbReference>
<feature type="compositionally biased region" description="Polar residues" evidence="1">
    <location>
        <begin position="130"/>
        <end position="147"/>
    </location>
</feature>
<reference evidence="4" key="1">
    <citation type="journal article" date="2019" name="Int. J. Syst. Evol. Microbiol.">
        <title>The Global Catalogue of Microorganisms (GCM) 10K type strain sequencing project: providing services to taxonomists for standard genome sequencing and annotation.</title>
        <authorList>
            <consortium name="The Broad Institute Genomics Platform"/>
            <consortium name="The Broad Institute Genome Sequencing Center for Infectious Disease"/>
            <person name="Wu L."/>
            <person name="Ma J."/>
        </authorList>
    </citation>
    <scope>NUCLEOTIDE SEQUENCE [LARGE SCALE GENOMIC DNA]</scope>
    <source>
        <strain evidence="4">CCUG 56108</strain>
    </source>
</reference>
<keyword evidence="4" id="KW-1185">Reference proteome</keyword>
<dbReference type="InterPro" id="IPR011051">
    <property type="entry name" value="RmlC_Cupin_sf"/>
</dbReference>
<dbReference type="InterPro" id="IPR013096">
    <property type="entry name" value="Cupin_2"/>
</dbReference>
<proteinExistence type="predicted"/>
<evidence type="ECO:0000313" key="3">
    <source>
        <dbReference type="EMBL" id="MFD1301757.1"/>
    </source>
</evidence>
<dbReference type="SUPFAM" id="SSF51182">
    <property type="entry name" value="RmlC-like cupins"/>
    <property type="match status" value="1"/>
</dbReference>
<name>A0ABW3WWQ4_9HYPH</name>
<feature type="domain" description="Cupin type-2" evidence="2">
    <location>
        <begin position="54"/>
        <end position="114"/>
    </location>
</feature>
<organism evidence="3 4">
    <name type="scientific">Methylobacterium marchantiae</name>
    <dbReference type="NCBI Taxonomy" id="600331"/>
    <lineage>
        <taxon>Bacteria</taxon>
        <taxon>Pseudomonadati</taxon>
        <taxon>Pseudomonadota</taxon>
        <taxon>Alphaproteobacteria</taxon>
        <taxon>Hyphomicrobiales</taxon>
        <taxon>Methylobacteriaceae</taxon>
        <taxon>Methylobacterium</taxon>
    </lineage>
</organism>
<evidence type="ECO:0000256" key="1">
    <source>
        <dbReference type="SAM" id="MobiDB-lite"/>
    </source>
</evidence>
<dbReference type="Gene3D" id="2.60.120.10">
    <property type="entry name" value="Jelly Rolls"/>
    <property type="match status" value="1"/>
</dbReference>
<evidence type="ECO:0000259" key="2">
    <source>
        <dbReference type="Pfam" id="PF07883"/>
    </source>
</evidence>
<dbReference type="EMBL" id="JBHTND010000010">
    <property type="protein sequence ID" value="MFD1301757.1"/>
    <property type="molecule type" value="Genomic_DNA"/>
</dbReference>
<feature type="region of interest" description="Disordered" evidence="1">
    <location>
        <begin position="125"/>
        <end position="147"/>
    </location>
</feature>
<accession>A0ABW3WWQ4</accession>
<dbReference type="Pfam" id="PF07883">
    <property type="entry name" value="Cupin_2"/>
    <property type="match status" value="1"/>
</dbReference>
<sequence length="147" mass="16259">MSQDQKHTDAAHAVFDVAAAVATLPETSATMVADHRFVDVPAASARVFRVYSPTPPHSHASCDEYLYVLSGRCMMKFADEPPVEVGPGKLVMFQRGVVHSVPEILEEPMVFLSVDTPRREPRDIRFVSDGTGTPDTFMRQSQQAQQQ</sequence>
<protein>
    <submittedName>
        <fullName evidence="3">Cupin domain-containing protein</fullName>
    </submittedName>
</protein>
<gene>
    <name evidence="3" type="ORF">ACFQ4G_09195</name>
</gene>
<dbReference type="RefSeq" id="WP_238208016.1">
    <property type="nucleotide sequence ID" value="NZ_JBHTND010000010.1"/>
</dbReference>
<dbReference type="Proteomes" id="UP001597176">
    <property type="component" value="Unassembled WGS sequence"/>
</dbReference>
<comment type="caution">
    <text evidence="3">The sequence shown here is derived from an EMBL/GenBank/DDBJ whole genome shotgun (WGS) entry which is preliminary data.</text>
</comment>
<evidence type="ECO:0000313" key="4">
    <source>
        <dbReference type="Proteomes" id="UP001597176"/>
    </source>
</evidence>